<gene>
    <name evidence="2" type="ORF">PIB30_072909</name>
</gene>
<evidence type="ECO:0000313" key="3">
    <source>
        <dbReference type="Proteomes" id="UP001341840"/>
    </source>
</evidence>
<organism evidence="2 3">
    <name type="scientific">Stylosanthes scabra</name>
    <dbReference type="NCBI Taxonomy" id="79078"/>
    <lineage>
        <taxon>Eukaryota</taxon>
        <taxon>Viridiplantae</taxon>
        <taxon>Streptophyta</taxon>
        <taxon>Embryophyta</taxon>
        <taxon>Tracheophyta</taxon>
        <taxon>Spermatophyta</taxon>
        <taxon>Magnoliopsida</taxon>
        <taxon>eudicotyledons</taxon>
        <taxon>Gunneridae</taxon>
        <taxon>Pentapetalae</taxon>
        <taxon>rosids</taxon>
        <taxon>fabids</taxon>
        <taxon>Fabales</taxon>
        <taxon>Fabaceae</taxon>
        <taxon>Papilionoideae</taxon>
        <taxon>50 kb inversion clade</taxon>
        <taxon>dalbergioids sensu lato</taxon>
        <taxon>Dalbergieae</taxon>
        <taxon>Pterocarpus clade</taxon>
        <taxon>Stylosanthes</taxon>
    </lineage>
</organism>
<name>A0ABU6RPL8_9FABA</name>
<keyword evidence="3" id="KW-1185">Reference proteome</keyword>
<dbReference type="Proteomes" id="UP001341840">
    <property type="component" value="Unassembled WGS sequence"/>
</dbReference>
<feature type="region of interest" description="Disordered" evidence="1">
    <location>
        <begin position="1"/>
        <end position="46"/>
    </location>
</feature>
<sequence length="92" mass="10306">MWCQKKNLEESVTRPEEEASEQELTLRDLPEIQKATAEDDATSGKTTIEKPLIVQQCLESTSVQKQPVIILALEKPGDKESVVVPREPETES</sequence>
<evidence type="ECO:0000313" key="2">
    <source>
        <dbReference type="EMBL" id="MED6125889.1"/>
    </source>
</evidence>
<comment type="caution">
    <text evidence="2">The sequence shown here is derived from an EMBL/GenBank/DDBJ whole genome shotgun (WGS) entry which is preliminary data.</text>
</comment>
<dbReference type="EMBL" id="JASCZI010031081">
    <property type="protein sequence ID" value="MED6125889.1"/>
    <property type="molecule type" value="Genomic_DNA"/>
</dbReference>
<protein>
    <submittedName>
        <fullName evidence="2">Uncharacterized protein</fullName>
    </submittedName>
</protein>
<reference evidence="2 3" key="1">
    <citation type="journal article" date="2023" name="Plants (Basel)">
        <title>Bridging the Gap: Combining Genomics and Transcriptomics Approaches to Understand Stylosanthes scabra, an Orphan Legume from the Brazilian Caatinga.</title>
        <authorList>
            <person name="Ferreira-Neto J.R.C."/>
            <person name="da Silva M.D."/>
            <person name="Binneck E."/>
            <person name="de Melo N.F."/>
            <person name="da Silva R.H."/>
            <person name="de Melo A.L.T.M."/>
            <person name="Pandolfi V."/>
            <person name="Bustamante F.O."/>
            <person name="Brasileiro-Vidal A.C."/>
            <person name="Benko-Iseppon A.M."/>
        </authorList>
    </citation>
    <scope>NUCLEOTIDE SEQUENCE [LARGE SCALE GENOMIC DNA]</scope>
    <source>
        <tissue evidence="2">Leaves</tissue>
    </source>
</reference>
<feature type="compositionally biased region" description="Basic and acidic residues" evidence="1">
    <location>
        <begin position="1"/>
        <end position="17"/>
    </location>
</feature>
<accession>A0ABU6RPL8</accession>
<evidence type="ECO:0000256" key="1">
    <source>
        <dbReference type="SAM" id="MobiDB-lite"/>
    </source>
</evidence>
<proteinExistence type="predicted"/>